<dbReference type="Proteomes" id="UP000800036">
    <property type="component" value="Unassembled WGS sequence"/>
</dbReference>
<feature type="transmembrane region" description="Helical" evidence="1">
    <location>
        <begin position="267"/>
        <end position="287"/>
    </location>
</feature>
<accession>A0A6A5UL89</accession>
<dbReference type="EMBL" id="ML976762">
    <property type="protein sequence ID" value="KAF1965454.1"/>
    <property type="molecule type" value="Genomic_DNA"/>
</dbReference>
<reference evidence="2" key="1">
    <citation type="journal article" date="2020" name="Stud. Mycol.">
        <title>101 Dothideomycetes genomes: a test case for predicting lifestyles and emergence of pathogens.</title>
        <authorList>
            <person name="Haridas S."/>
            <person name="Albert R."/>
            <person name="Binder M."/>
            <person name="Bloem J."/>
            <person name="Labutti K."/>
            <person name="Salamov A."/>
            <person name="Andreopoulos B."/>
            <person name="Baker S."/>
            <person name="Barry K."/>
            <person name="Bills G."/>
            <person name="Bluhm B."/>
            <person name="Cannon C."/>
            <person name="Castanera R."/>
            <person name="Culley D."/>
            <person name="Daum C."/>
            <person name="Ezra D."/>
            <person name="Gonzalez J."/>
            <person name="Henrissat B."/>
            <person name="Kuo A."/>
            <person name="Liang C."/>
            <person name="Lipzen A."/>
            <person name="Lutzoni F."/>
            <person name="Magnuson J."/>
            <person name="Mondo S."/>
            <person name="Nolan M."/>
            <person name="Ohm R."/>
            <person name="Pangilinan J."/>
            <person name="Park H.-J."/>
            <person name="Ramirez L."/>
            <person name="Alfaro M."/>
            <person name="Sun H."/>
            <person name="Tritt A."/>
            <person name="Yoshinaga Y."/>
            <person name="Zwiers L.-H."/>
            <person name="Turgeon B."/>
            <person name="Goodwin S."/>
            <person name="Spatafora J."/>
            <person name="Crous P."/>
            <person name="Grigoriev I."/>
        </authorList>
    </citation>
    <scope>NUCLEOTIDE SEQUENCE</scope>
    <source>
        <strain evidence="2">CBS 107.79</strain>
    </source>
</reference>
<proteinExistence type="predicted"/>
<evidence type="ECO:0000313" key="2">
    <source>
        <dbReference type="EMBL" id="KAF1965454.1"/>
    </source>
</evidence>
<sequence>MTRWDYSVEEEVDYVVDPIVDPVDEARASGTVTEAAKAIFQDVIALACSVEEWKKGLPNCQFAFADYASTAKANSKTPHEILEFYISTIEDNTYPPGRRHPLQDIQVQQDQHPPSHFDRCHTRLALGIRTRSAACLIHPCLRLFRQALRLVRAGSLQVRDELCNNAWPGCGGDMEDLQRAEGLPSLQGYGGGSGLLKEGSRKATTAVKGGVWTVGAESRQSCALGKANWYGISSWHRVARGTIFTGIHLSQIEIRSSRDCIHNNCRGAGYIIGPIIGVVIVILLVAFCTGGRKKKNEEEIEKMGDQRLAAAARNDIVTVKYILLQQEQKVSLLLRDRYRCFAKDRTDPPTWRIRGF</sequence>
<evidence type="ECO:0000256" key="1">
    <source>
        <dbReference type="SAM" id="Phobius"/>
    </source>
</evidence>
<protein>
    <submittedName>
        <fullName evidence="2">Uncharacterized protein</fullName>
    </submittedName>
</protein>
<dbReference type="AlphaFoldDB" id="A0A6A5UL89"/>
<gene>
    <name evidence="2" type="ORF">BU23DRAFT_574903</name>
</gene>
<name>A0A6A5UL89_9PLEO</name>
<keyword evidence="1" id="KW-0472">Membrane</keyword>
<keyword evidence="3" id="KW-1185">Reference proteome</keyword>
<evidence type="ECO:0000313" key="3">
    <source>
        <dbReference type="Proteomes" id="UP000800036"/>
    </source>
</evidence>
<keyword evidence="1" id="KW-0812">Transmembrane</keyword>
<keyword evidence="1" id="KW-1133">Transmembrane helix</keyword>
<organism evidence="2 3">
    <name type="scientific">Bimuria novae-zelandiae CBS 107.79</name>
    <dbReference type="NCBI Taxonomy" id="1447943"/>
    <lineage>
        <taxon>Eukaryota</taxon>
        <taxon>Fungi</taxon>
        <taxon>Dikarya</taxon>
        <taxon>Ascomycota</taxon>
        <taxon>Pezizomycotina</taxon>
        <taxon>Dothideomycetes</taxon>
        <taxon>Pleosporomycetidae</taxon>
        <taxon>Pleosporales</taxon>
        <taxon>Massarineae</taxon>
        <taxon>Didymosphaeriaceae</taxon>
        <taxon>Bimuria</taxon>
    </lineage>
</organism>